<dbReference type="EMBL" id="QRON01000011">
    <property type="protein sequence ID" value="RHL26837.1"/>
    <property type="molecule type" value="Genomic_DNA"/>
</dbReference>
<dbReference type="InterPro" id="IPR043502">
    <property type="entry name" value="DNA/RNA_pol_sf"/>
</dbReference>
<name>A0A415JSD8_9FIRM</name>
<evidence type="ECO:0000313" key="2">
    <source>
        <dbReference type="Proteomes" id="UP000283297"/>
    </source>
</evidence>
<dbReference type="AlphaFoldDB" id="A0A415JSD8"/>
<proteinExistence type="predicted"/>
<comment type="caution">
    <text evidence="1">The sequence shown here is derived from an EMBL/GenBank/DDBJ whole genome shotgun (WGS) entry which is preliminary data.</text>
</comment>
<accession>A0A415JSD8</accession>
<evidence type="ECO:0008006" key="3">
    <source>
        <dbReference type="Google" id="ProtNLM"/>
    </source>
</evidence>
<dbReference type="Proteomes" id="UP000283297">
    <property type="component" value="Unassembled WGS sequence"/>
</dbReference>
<protein>
    <recommendedName>
        <fullName evidence="3">DNA-directed DNA polymerase</fullName>
    </recommendedName>
</protein>
<gene>
    <name evidence="1" type="ORF">DW028_12865</name>
</gene>
<evidence type="ECO:0000313" key="1">
    <source>
        <dbReference type="EMBL" id="RHL26837.1"/>
    </source>
</evidence>
<dbReference type="RefSeq" id="WP_147363531.1">
    <property type="nucleotide sequence ID" value="NZ_QRON01000011.1"/>
</dbReference>
<dbReference type="SUPFAM" id="SSF56672">
    <property type="entry name" value="DNA/RNA polymerases"/>
    <property type="match status" value="1"/>
</dbReference>
<reference evidence="1 2" key="1">
    <citation type="submission" date="2018-08" db="EMBL/GenBank/DDBJ databases">
        <title>A genome reference for cultivated species of the human gut microbiota.</title>
        <authorList>
            <person name="Zou Y."/>
            <person name="Xue W."/>
            <person name="Luo G."/>
        </authorList>
    </citation>
    <scope>NUCLEOTIDE SEQUENCE [LARGE SCALE GENOMIC DNA]</scope>
    <source>
        <strain evidence="1 2">AF38-24</strain>
    </source>
</reference>
<sequence length="946" mass="108776">MINNRNKWERVNTKLKNFDVYVRYVSTSHILNDCNVIDTDVFSNLESIKSIRKKDSSLVISYDVKKHSEYNEEGNMINRKIVSYCFSVLMPDKVTALQVLFLNTNINDDKRLSVCDCLSYVLHYCYESEQFTTLYYSTKYRLLYYDATGKYQKKMFNCLKDAKTFIKDKSLDGIIFKCDRSHVSTSEAKKLSGIKTKVCLLGHAGIKDITAFTDKDDARFINNISSLQNGIVTLNNKGISFVVKDYEKRYYEYPFVLTLRDSECYSPSGDKTLNPMKKCLHIPIDDTVSNIDDCAIDVYKNKNMNDFMDYASSDSLISLLFTAKIWGINKAMPVSITSASATYLQDNIIDYFGIDEEKSTLREEKFKHIYEGFNKQQVTEVDEFGRVRNKTYYNKTYTGDKIDKLGQKSFVGGYNICPVPGIFKTKTYDYDVINAYSTGLSLLVDADWTVGIDNELLEQEVSLEQWDSINDIIFAEVDFEFPKSVKFPNIPIRVDDSIVFPRSGKHVCVCGSTMYLALKLGAKIYAHDFIKVKPLLRDDGSRSMCLRPACKQLIADREKCKKVYGNKSLEEIIEKLLNNGGYGKVGQCVTEKKTGVISNKDDEMMPSCITSKYRAAMVTALVRDLIIAVANEIDALGYHFYSATTDGFISDIPKAELDKIKAYGFMDLFREARMYLTDNPEVWSEKHEQEALLLNITTRGNVGFGYNRDEDKCVCAHAGFKTGEAEDSYNDRISLFKTVVLRTDKPKYTYDLWSNLKDIIRKKQDFTIVKSCKSANFNYDLKRKPNFDTLYDASGVFDGIEYFFATFDTEPYDTVDEYKQYKDLGRSYEVLKTSADWKDYQMRLRMKQSGKNIKISNYAWTQLVSVIRLYRQNKISIPVLDKCDTLKEKLIAINIFNHSNRHFTETNWKSCARADRMNQILPFEDIKELLDSIDAKFIDTGEHSGN</sequence>
<organism evidence="1 2">
    <name type="scientific">Agathobacter rectalis</name>
    <dbReference type="NCBI Taxonomy" id="39491"/>
    <lineage>
        <taxon>Bacteria</taxon>
        <taxon>Bacillati</taxon>
        <taxon>Bacillota</taxon>
        <taxon>Clostridia</taxon>
        <taxon>Lachnospirales</taxon>
        <taxon>Lachnospiraceae</taxon>
        <taxon>Agathobacter</taxon>
    </lineage>
</organism>